<keyword evidence="2" id="KW-1133">Transmembrane helix</keyword>
<feature type="region of interest" description="Disordered" evidence="1">
    <location>
        <begin position="713"/>
        <end position="758"/>
    </location>
</feature>
<evidence type="ECO:0000256" key="1">
    <source>
        <dbReference type="SAM" id="MobiDB-lite"/>
    </source>
</evidence>
<comment type="caution">
    <text evidence="3">The sequence shown here is derived from an EMBL/GenBank/DDBJ whole genome shotgun (WGS) entry which is preliminary data.</text>
</comment>
<keyword evidence="4" id="KW-1185">Reference proteome</keyword>
<sequence length="758" mass="84241">MIRSFRALRRLSDPSHGLQGIPLNDSVPHHELSSTKSLTGWNDTVDDPLIASTQEPCSTAYDGRVSATASVNSPPAEQSMLQPKFGPSAVVMLLLALYSTTLSGLWLIVAIVQPRWGFMISTTRGLSPSSAATLTAFLGKTIEIVSVTVFISCIGQALTRRAAAEKSTGITLADITIRNWIIQPGFIFTHYETLAIAGCTLFGALALLALVATILYTTASEALVSPKLKYSEWETRELTAVVHSYYGNFADAGVRCLGDSRFYHEAKDEPPQALIDNGILCLGHELNYQSTRDLIAFLRDDGPDAAIERMAKVNNIPRPTIYTILHDNVTILATRVDTEFSDVASLYERWGRIIDNVTVSIPHPGVWSASRFPDNKILQPEDLSNTGSFSIKAAVVSPTLNTLCVNMDEDELAPLVYTLFPHDEKEDFDRWAQEEMIQWDNSTVVDDVFRWGSKYGRRRPVFGALPELFQIVYHKPSPIGNKTDDAGYLLAHLGEPGAEYTLCQMRSWLSTDCSTHLDVFGLGKPIMRVHCGDDSDPYTYDLSVYKSSNSVKVPELWSVILHAWRKGVALEQSSGDTIFGFAYILTSGILQEPVLVPKDYTISKFLSVMLLSTLSLAAVDTQLRHTWDHSQAEDFAMVNSSNLVSNLNATETFRAAVRSQEYTSGHTENWQRFFYLVLGLTFALNLLCLVNLFRWFGLIDDITEPQNHFSLAMSSPQSSRMDASYPDGPEKQHWESSWRVSQSSVGDGYQFDDCKKDL</sequence>
<feature type="transmembrane region" description="Helical" evidence="2">
    <location>
        <begin position="673"/>
        <end position="693"/>
    </location>
</feature>
<reference evidence="3 4" key="1">
    <citation type="submission" date="2017-06" db="EMBL/GenBank/DDBJ databases">
        <title>Comparative genomic analysis of Ambrosia Fusariam Clade fungi.</title>
        <authorList>
            <person name="Stajich J.E."/>
            <person name="Carrillo J."/>
            <person name="Kijimoto T."/>
            <person name="Eskalen A."/>
            <person name="O'Donnell K."/>
            <person name="Kasson M."/>
        </authorList>
    </citation>
    <scope>NUCLEOTIDE SEQUENCE [LARGE SCALE GENOMIC DNA]</scope>
    <source>
        <strain evidence="3 4">NRRL62579</strain>
    </source>
</reference>
<feature type="transmembrane region" description="Helical" evidence="2">
    <location>
        <begin position="89"/>
        <end position="112"/>
    </location>
</feature>
<feature type="transmembrane region" description="Helical" evidence="2">
    <location>
        <begin position="194"/>
        <end position="216"/>
    </location>
</feature>
<protein>
    <submittedName>
        <fullName evidence="3">Uncharacterized protein</fullName>
    </submittedName>
</protein>
<evidence type="ECO:0000313" key="4">
    <source>
        <dbReference type="Proteomes" id="UP000287144"/>
    </source>
</evidence>
<evidence type="ECO:0000256" key="2">
    <source>
        <dbReference type="SAM" id="Phobius"/>
    </source>
</evidence>
<dbReference type="Proteomes" id="UP000287144">
    <property type="component" value="Unassembled WGS sequence"/>
</dbReference>
<name>A0A428U950_9HYPO</name>
<evidence type="ECO:0000313" key="3">
    <source>
        <dbReference type="EMBL" id="RSM10842.1"/>
    </source>
</evidence>
<feature type="region of interest" description="Disordered" evidence="1">
    <location>
        <begin position="19"/>
        <end position="39"/>
    </location>
</feature>
<proteinExistence type="predicted"/>
<dbReference type="AlphaFoldDB" id="A0A428U950"/>
<dbReference type="EMBL" id="NKCK01000021">
    <property type="protein sequence ID" value="RSM10842.1"/>
    <property type="molecule type" value="Genomic_DNA"/>
</dbReference>
<keyword evidence="2" id="KW-0812">Transmembrane</keyword>
<feature type="transmembrane region" description="Helical" evidence="2">
    <location>
        <begin position="132"/>
        <end position="158"/>
    </location>
</feature>
<organism evidence="3 4">
    <name type="scientific">Fusarium oligoseptatum</name>
    <dbReference type="NCBI Taxonomy" id="2604345"/>
    <lineage>
        <taxon>Eukaryota</taxon>
        <taxon>Fungi</taxon>
        <taxon>Dikarya</taxon>
        <taxon>Ascomycota</taxon>
        <taxon>Pezizomycotina</taxon>
        <taxon>Sordariomycetes</taxon>
        <taxon>Hypocreomycetidae</taxon>
        <taxon>Hypocreales</taxon>
        <taxon>Nectriaceae</taxon>
        <taxon>Fusarium</taxon>
        <taxon>Fusarium solani species complex</taxon>
    </lineage>
</organism>
<accession>A0A428U950</accession>
<keyword evidence="2" id="KW-0472">Membrane</keyword>
<gene>
    <name evidence="3" type="ORF">CEP52_003420</name>
</gene>